<feature type="region of interest" description="Disordered" evidence="2">
    <location>
        <begin position="576"/>
        <end position="634"/>
    </location>
</feature>
<keyword evidence="4" id="KW-1185">Reference proteome</keyword>
<dbReference type="EMBL" id="JAECZO010000020">
    <property type="protein sequence ID" value="KAK7201806.1"/>
    <property type="molecule type" value="Genomic_DNA"/>
</dbReference>
<gene>
    <name evidence="3" type="ORF">NESM_000247100</name>
</gene>
<name>A0AAW0F9Q0_9TRYP</name>
<feature type="region of interest" description="Disordered" evidence="2">
    <location>
        <begin position="408"/>
        <end position="525"/>
    </location>
</feature>
<evidence type="ECO:0000256" key="1">
    <source>
        <dbReference type="PIRSR" id="PIRSR628131-1"/>
    </source>
</evidence>
<evidence type="ECO:0000313" key="4">
    <source>
        <dbReference type="Proteomes" id="UP001430356"/>
    </source>
</evidence>
<dbReference type="Pfam" id="PF14822">
    <property type="entry name" value="Vasohibin"/>
    <property type="match status" value="1"/>
</dbReference>
<feature type="compositionally biased region" description="Basic and acidic residues" evidence="2">
    <location>
        <begin position="278"/>
        <end position="298"/>
    </location>
</feature>
<feature type="active site" evidence="1">
    <location>
        <position position="92"/>
    </location>
</feature>
<dbReference type="PANTHER" id="PTHR15750:SF2">
    <property type="entry name" value="VASOHIBIN"/>
    <property type="match status" value="1"/>
</dbReference>
<dbReference type="InterPro" id="IPR028131">
    <property type="entry name" value="VASH1"/>
</dbReference>
<dbReference type="PANTHER" id="PTHR15750">
    <property type="entry name" value="VASOHIBIN-1-LIKE ISOFORM X2"/>
    <property type="match status" value="1"/>
</dbReference>
<dbReference type="Proteomes" id="UP001430356">
    <property type="component" value="Unassembled WGS sequence"/>
</dbReference>
<feature type="compositionally biased region" description="Gly residues" evidence="2">
    <location>
        <begin position="458"/>
        <end position="469"/>
    </location>
</feature>
<sequence length="669" mass="71039">MADKVQGIVEQLSQQNPFNGCADLPDPPRPSEAAIPRDRPSVEQIPHIQTQINILTYNHLPRTFFSLEKHRSLQSVLFTAKEALAEALPIRCLEATFVALHFTQTLRDIDRIPLSFKSEANGNFYRHIVLVLRTRSTPTRYGALGLSRKPTLMYKPLTYTTLFDLVMDYRREYEVLGHELLDIKLGIAITHDERSRWNPCWRFIALKLDHYRDDDAVGASPTQLPGDPHKPTSPCTPQTQVRRRTARAANGSFASSSNGVLPPLSLGASGAASSPRSLHSDAPPDRLARVPSDSHREAGGAVSAPFSPLSNSAALMSPTVAPHPSVALTPPRPSCTPTERATAAYAPLAQLLSNYMRLLPTICEQFYRGIAAVDNNNRALKLCFMDLDCAERDSGAENQRRLQHIAEMQSPLSAEAKRVAASRQLKPPKKERNTAKAAASTATTTVAPATTNSASTGSGAGGGGGGGSAKGRQPSCSGGVGSSRAPRRASPAPPPSVGIVDARKGAAAAAARHGSGTRQAEVSAAPDAALPTATSLDAPPTAVPSERAASLSAALASIHHIARSFLPLHTTVVDAQERQQQHTGGSASPVRGGDSETDGFRSPCEPGASPGTRSVDALAAPPRTPRNYNAHRQLSLYAASPRSASSASDLYSAHSSLEASMAHTKHNSP</sequence>
<reference evidence="3 4" key="1">
    <citation type="journal article" date="2021" name="MBio">
        <title>A New Model Trypanosomatid, Novymonas esmeraldas: Genomic Perception of Its 'Candidatus Pandoraea novymonadis' Endosymbiont.</title>
        <authorList>
            <person name="Zakharova A."/>
            <person name="Saura A."/>
            <person name="Butenko A."/>
            <person name="Podesvova L."/>
            <person name="Warmusova S."/>
            <person name="Kostygov A.Y."/>
            <person name="Nenarokova A."/>
            <person name="Lukes J."/>
            <person name="Opperdoes F.R."/>
            <person name="Yurchenko V."/>
        </authorList>
    </citation>
    <scope>NUCLEOTIDE SEQUENCE [LARGE SCALE GENOMIC DNA]</scope>
    <source>
        <strain evidence="3 4">E262AT.01</strain>
    </source>
</reference>
<accession>A0AAW0F9Q0</accession>
<feature type="compositionally biased region" description="Low complexity" evidence="2">
    <location>
        <begin position="435"/>
        <end position="457"/>
    </location>
</feature>
<evidence type="ECO:0000313" key="3">
    <source>
        <dbReference type="EMBL" id="KAK7201806.1"/>
    </source>
</evidence>
<dbReference type="AlphaFoldDB" id="A0AAW0F9Q0"/>
<dbReference type="GO" id="GO:0005737">
    <property type="term" value="C:cytoplasm"/>
    <property type="evidence" value="ECO:0007669"/>
    <property type="project" value="InterPro"/>
</dbReference>
<organism evidence="3 4">
    <name type="scientific">Novymonas esmeraldas</name>
    <dbReference type="NCBI Taxonomy" id="1808958"/>
    <lineage>
        <taxon>Eukaryota</taxon>
        <taxon>Discoba</taxon>
        <taxon>Euglenozoa</taxon>
        <taxon>Kinetoplastea</taxon>
        <taxon>Metakinetoplastina</taxon>
        <taxon>Trypanosomatida</taxon>
        <taxon>Trypanosomatidae</taxon>
        <taxon>Novymonas</taxon>
    </lineage>
</organism>
<feature type="region of interest" description="Disordered" evidence="2">
    <location>
        <begin position="217"/>
        <end position="305"/>
    </location>
</feature>
<comment type="caution">
    <text evidence="3">The sequence shown here is derived from an EMBL/GenBank/DDBJ whole genome shotgun (WGS) entry which is preliminary data.</text>
</comment>
<feature type="active site" evidence="1">
    <location>
        <position position="127"/>
    </location>
</feature>
<evidence type="ECO:0000256" key="2">
    <source>
        <dbReference type="SAM" id="MobiDB-lite"/>
    </source>
</evidence>
<proteinExistence type="predicted"/>
<protein>
    <submittedName>
        <fullName evidence="3">Vasohibin</fullName>
    </submittedName>
</protein>
<feature type="compositionally biased region" description="Low complexity" evidence="2">
    <location>
        <begin position="247"/>
        <end position="275"/>
    </location>
</feature>
<feature type="active site" evidence="1">
    <location>
        <position position="147"/>
    </location>
</feature>